<name>Q47X64_COLP3</name>
<evidence type="ECO:0000313" key="2">
    <source>
        <dbReference type="Proteomes" id="UP000000547"/>
    </source>
</evidence>
<dbReference type="Proteomes" id="UP000000547">
    <property type="component" value="Chromosome"/>
</dbReference>
<accession>Q47X64</accession>
<organism evidence="1 2">
    <name type="scientific">Colwellia psychrerythraea (strain 34H / ATCC BAA-681)</name>
    <name type="common">Vibrio psychroerythus</name>
    <dbReference type="NCBI Taxonomy" id="167879"/>
    <lineage>
        <taxon>Bacteria</taxon>
        <taxon>Pseudomonadati</taxon>
        <taxon>Pseudomonadota</taxon>
        <taxon>Gammaproteobacteria</taxon>
        <taxon>Alteromonadales</taxon>
        <taxon>Colwelliaceae</taxon>
        <taxon>Colwellia</taxon>
    </lineage>
</organism>
<sequence length="144" mass="16328">MGNSSSHVFFGQFNQGIIMNNLIKFTIPLILIFSANCYAEKHIVDVWQCKLKENKTMKDAAVLNEKWVKFMNANVKGGGINSYDMEPRVGNHNGFMFVDVYPNMQSWAAGENVMEKTEEGKALQKEFKMLSKCSSNSLYSSTKH</sequence>
<evidence type="ECO:0000313" key="1">
    <source>
        <dbReference type="EMBL" id="AAZ24622.1"/>
    </source>
</evidence>
<gene>
    <name evidence="1" type="ordered locus">CPS_3948</name>
</gene>
<protein>
    <submittedName>
        <fullName evidence="1">Uncharacterized protein</fullName>
    </submittedName>
</protein>
<reference evidence="1" key="1">
    <citation type="journal article" date="2005" name="Proc. Natl. Acad. Sci. U.S.A.">
        <title>The psychrophilic lifestyle as revealed by the genome sequence of Colwellia psychrerythraea 34H through genomic and proteomic analyses.</title>
        <authorList>
            <person name="Methe B.A."/>
            <person name="Nelson K.E."/>
            <person name="Deming J.W."/>
            <person name="Momen B."/>
            <person name="Melamud E."/>
            <person name="Zhang X."/>
            <person name="Moult J."/>
            <person name="Madupu R."/>
            <person name="Nelson W.C."/>
            <person name="Dodson R.J."/>
            <person name="Brinkac L.M."/>
            <person name="Daugherty S.C."/>
            <person name="Durkin A.S."/>
            <person name="DeBoy R.T."/>
            <person name="Kolonay J.F."/>
            <person name="Sullivan S.A."/>
            <person name="Zhou L."/>
            <person name="Davidsen T.M."/>
            <person name="Wu M."/>
            <person name="Huston A.L."/>
            <person name="Lewis M."/>
            <person name="Weaver B."/>
            <person name="Weidman J.F."/>
            <person name="Khouri H."/>
            <person name="Utterback T.R."/>
            <person name="Feldblyum T.V."/>
            <person name="Fraser C.M."/>
        </authorList>
    </citation>
    <scope>NUCLEOTIDE SEQUENCE [LARGE SCALE GENOMIC DNA]</scope>
    <source>
        <strain evidence="1">34H</strain>
    </source>
</reference>
<dbReference type="HOGENOM" id="CLU_1793180_0_0_6"/>
<proteinExistence type="predicted"/>
<dbReference type="KEGG" id="cps:CPS_3948"/>
<dbReference type="AlphaFoldDB" id="Q47X64"/>
<dbReference type="EMBL" id="CP000083">
    <property type="protein sequence ID" value="AAZ24622.1"/>
    <property type="molecule type" value="Genomic_DNA"/>
</dbReference>